<dbReference type="PANTHER" id="PTHR42695">
    <property type="entry name" value="GLUTAMINE AMIDOTRANSFERASE YLR126C-RELATED"/>
    <property type="match status" value="1"/>
</dbReference>
<name>A0AA41YP68_9PROT</name>
<reference evidence="2" key="2">
    <citation type="submission" date="2022-10" db="EMBL/GenBank/DDBJ databases">
        <authorList>
            <person name="Trinh H.N."/>
        </authorList>
    </citation>
    <scope>NUCLEOTIDE SEQUENCE</scope>
    <source>
        <strain evidence="2">RN2-1</strain>
    </source>
</reference>
<proteinExistence type="predicted"/>
<keyword evidence="2" id="KW-0315">Glutamine amidotransferase</keyword>
<reference evidence="2" key="1">
    <citation type="submission" date="2022-09" db="EMBL/GenBank/DDBJ databases">
        <title>Rhodovastum sp. nov. RN2-1 isolated from soil in Seongnam, South Korea.</title>
        <authorList>
            <person name="Le N.T."/>
        </authorList>
    </citation>
    <scope>NUCLEOTIDE SEQUENCE</scope>
    <source>
        <strain evidence="2">RN2-1</strain>
    </source>
</reference>
<evidence type="ECO:0000313" key="3">
    <source>
        <dbReference type="Proteomes" id="UP001165679"/>
    </source>
</evidence>
<sequence length="258" mass="27626">MPKVLTCEEGPPAMSAIQPTVLFVSQWAEPGTYDPRTWCRMPGGDDETAWFRACLDSLGLLGRVAYRAVRTNLGEALPQDLDAIDAVILGGSIASVHDGYEWQARILDWLGRWRATGRPFLGICGGHQLAALALGGSVGRNPAGVTAGSLPVTRTAAGDAHFLFDGFAPDAPFYFGNYDRVETIPPGATVLATRPGLPAAALDHGGNWLSVQFHPELTADAFATFWAREDPAKAALYPPIPFCERMVQNFLAGTGVMQ</sequence>
<dbReference type="InterPro" id="IPR044992">
    <property type="entry name" value="ChyE-like"/>
</dbReference>
<organism evidence="2 3">
    <name type="scientific">Limobrevibacterium gyesilva</name>
    <dbReference type="NCBI Taxonomy" id="2991712"/>
    <lineage>
        <taxon>Bacteria</taxon>
        <taxon>Pseudomonadati</taxon>
        <taxon>Pseudomonadota</taxon>
        <taxon>Alphaproteobacteria</taxon>
        <taxon>Acetobacterales</taxon>
        <taxon>Acetobacteraceae</taxon>
        <taxon>Limobrevibacterium</taxon>
    </lineage>
</organism>
<keyword evidence="3" id="KW-1185">Reference proteome</keyword>
<dbReference type="InterPro" id="IPR017926">
    <property type="entry name" value="GATASE"/>
</dbReference>
<dbReference type="Pfam" id="PF00117">
    <property type="entry name" value="GATase"/>
    <property type="match status" value="1"/>
</dbReference>
<dbReference type="InterPro" id="IPR029062">
    <property type="entry name" value="Class_I_gatase-like"/>
</dbReference>
<accession>A0AA41YP68</accession>
<gene>
    <name evidence="2" type="ORF">OL599_17435</name>
</gene>
<dbReference type="SUPFAM" id="SSF52317">
    <property type="entry name" value="Class I glutamine amidotransferase-like"/>
    <property type="match status" value="1"/>
</dbReference>
<comment type="caution">
    <text evidence="2">The sequence shown here is derived from an EMBL/GenBank/DDBJ whole genome shotgun (WGS) entry which is preliminary data.</text>
</comment>
<dbReference type="CDD" id="cd01741">
    <property type="entry name" value="GATase1_1"/>
    <property type="match status" value="1"/>
</dbReference>
<dbReference type="Proteomes" id="UP001165679">
    <property type="component" value="Unassembled WGS sequence"/>
</dbReference>
<dbReference type="GO" id="GO:0005829">
    <property type="term" value="C:cytosol"/>
    <property type="evidence" value="ECO:0007669"/>
    <property type="project" value="TreeGrafter"/>
</dbReference>
<dbReference type="EMBL" id="JAPDNT010000018">
    <property type="protein sequence ID" value="MCW3476355.1"/>
    <property type="molecule type" value="Genomic_DNA"/>
</dbReference>
<evidence type="ECO:0000259" key="1">
    <source>
        <dbReference type="Pfam" id="PF00117"/>
    </source>
</evidence>
<dbReference type="PANTHER" id="PTHR42695:SF5">
    <property type="entry name" value="GLUTAMINE AMIDOTRANSFERASE YLR126C-RELATED"/>
    <property type="match status" value="1"/>
</dbReference>
<evidence type="ECO:0000313" key="2">
    <source>
        <dbReference type="EMBL" id="MCW3476355.1"/>
    </source>
</evidence>
<dbReference type="PROSITE" id="PS51273">
    <property type="entry name" value="GATASE_TYPE_1"/>
    <property type="match status" value="1"/>
</dbReference>
<dbReference type="Gene3D" id="3.40.50.880">
    <property type="match status" value="1"/>
</dbReference>
<protein>
    <submittedName>
        <fullName evidence="2">Type 1 glutamine amidotransferase</fullName>
    </submittedName>
</protein>
<feature type="domain" description="Glutamine amidotransferase" evidence="1">
    <location>
        <begin position="80"/>
        <end position="222"/>
    </location>
</feature>
<dbReference type="AlphaFoldDB" id="A0AA41YP68"/>